<accession>A0A9P5BS08</accession>
<evidence type="ECO:0000313" key="2">
    <source>
        <dbReference type="Proteomes" id="UP000711996"/>
    </source>
</evidence>
<organism evidence="1 2">
    <name type="scientific">Colletotrichum siamense</name>
    <name type="common">Anthracnose fungus</name>
    <dbReference type="NCBI Taxonomy" id="690259"/>
    <lineage>
        <taxon>Eukaryota</taxon>
        <taxon>Fungi</taxon>
        <taxon>Dikarya</taxon>
        <taxon>Ascomycota</taxon>
        <taxon>Pezizomycotina</taxon>
        <taxon>Sordariomycetes</taxon>
        <taxon>Hypocreomycetidae</taxon>
        <taxon>Glomerellales</taxon>
        <taxon>Glomerellaceae</taxon>
        <taxon>Colletotrichum</taxon>
        <taxon>Colletotrichum gloeosporioides species complex</taxon>
    </lineage>
</organism>
<keyword evidence="2" id="KW-1185">Reference proteome</keyword>
<dbReference type="AlphaFoldDB" id="A0A9P5BS08"/>
<comment type="caution">
    <text evidence="1">The sequence shown here is derived from an EMBL/GenBank/DDBJ whole genome shotgun (WGS) entry which is preliminary data.</text>
</comment>
<gene>
    <name evidence="1" type="ORF">CGCSCA2_v014936</name>
</gene>
<reference evidence="1" key="1">
    <citation type="submission" date="2019-06" db="EMBL/GenBank/DDBJ databases">
        <authorList>
            <person name="Gan P."/>
            <person name="Shirasu K."/>
        </authorList>
    </citation>
    <scope>NUCLEOTIDE SEQUENCE [LARGE SCALE GENOMIC DNA]</scope>
    <source>
        <strain evidence="1">CAD2</strain>
    </source>
</reference>
<sequence length="22" mass="2378">MASCRAVQGTVETAAKDHRRCS</sequence>
<dbReference type="Proteomes" id="UP000711996">
    <property type="component" value="Unassembled WGS sequence"/>
</dbReference>
<proteinExistence type="predicted"/>
<dbReference type="EMBL" id="QPMT01000109">
    <property type="protein sequence ID" value="KAF4841023.1"/>
    <property type="molecule type" value="Genomic_DNA"/>
</dbReference>
<name>A0A9P5BS08_COLSI</name>
<evidence type="ECO:0000313" key="1">
    <source>
        <dbReference type="EMBL" id="KAF4841023.1"/>
    </source>
</evidence>
<protein>
    <submittedName>
        <fullName evidence="1">Uncharacterized protein</fullName>
    </submittedName>
</protein>